<dbReference type="InterPro" id="IPR000086">
    <property type="entry name" value="NUDIX_hydrolase_dom"/>
</dbReference>
<dbReference type="Proteomes" id="UP000677305">
    <property type="component" value="Chromosome"/>
</dbReference>
<dbReference type="SUPFAM" id="SSF55811">
    <property type="entry name" value="Nudix"/>
    <property type="match status" value="1"/>
</dbReference>
<dbReference type="CDD" id="cd04688">
    <property type="entry name" value="NUDIX_Hydrolase"/>
    <property type="match status" value="1"/>
</dbReference>
<keyword evidence="2 4" id="KW-0378">Hydrolase</keyword>
<evidence type="ECO:0000256" key="2">
    <source>
        <dbReference type="ARBA" id="ARBA00022801"/>
    </source>
</evidence>
<dbReference type="InterPro" id="IPR015797">
    <property type="entry name" value="NUDIX_hydrolase-like_dom_sf"/>
</dbReference>
<gene>
    <name evidence="4" type="ORF">HYG85_05950</name>
</gene>
<dbReference type="Gene3D" id="3.90.79.10">
    <property type="entry name" value="Nucleoside Triphosphate Pyrophosphohydrolase"/>
    <property type="match status" value="1"/>
</dbReference>
<dbReference type="KEGG" id="vgu:HYG85_05950"/>
<dbReference type="Pfam" id="PF00293">
    <property type="entry name" value="NUDIX"/>
    <property type="match status" value="1"/>
</dbReference>
<name>A0A8J8SB81_9FIRM</name>
<comment type="cofactor">
    <cofactor evidence="1">
        <name>Mg(2+)</name>
        <dbReference type="ChEBI" id="CHEBI:18420"/>
    </cofactor>
</comment>
<evidence type="ECO:0000259" key="3">
    <source>
        <dbReference type="PROSITE" id="PS51462"/>
    </source>
</evidence>
<dbReference type="PANTHER" id="PTHR43046:SF14">
    <property type="entry name" value="MUTT_NUDIX FAMILY PROTEIN"/>
    <property type="match status" value="1"/>
</dbReference>
<dbReference type="InterPro" id="IPR020084">
    <property type="entry name" value="NUDIX_hydrolase_CS"/>
</dbReference>
<dbReference type="GO" id="GO:0016787">
    <property type="term" value="F:hydrolase activity"/>
    <property type="evidence" value="ECO:0007669"/>
    <property type="project" value="UniProtKB-KW"/>
</dbReference>
<sequence>MICFDRDNNRFNFRIAGVAINNNKLLLHRLEKDDFWALPGGRNEFHEFSEKTLIREMQEEINEDIKVERLLWVVEDFFEFDNKNYHEISFYYLMNFINEGSDIFDEEEFFRMEGDTKIIFRWFELDDLINIELYPTFIKEKVVNLSNNIEHIMHIDGQ</sequence>
<evidence type="ECO:0000256" key="1">
    <source>
        <dbReference type="ARBA" id="ARBA00001946"/>
    </source>
</evidence>
<reference evidence="4 5" key="1">
    <citation type="submission" date="2020-07" db="EMBL/GenBank/DDBJ databases">
        <title>Vallitalea guaymasensis genome.</title>
        <authorList>
            <person name="Postec A."/>
        </authorList>
    </citation>
    <scope>NUCLEOTIDE SEQUENCE [LARGE SCALE GENOMIC DNA]</scope>
    <source>
        <strain evidence="4 5">Ra1766G1</strain>
    </source>
</reference>
<dbReference type="RefSeq" id="WP_113672127.1">
    <property type="nucleotide sequence ID" value="NZ_CP058561.1"/>
</dbReference>
<feature type="domain" description="Nudix hydrolase" evidence="3">
    <location>
        <begin position="8"/>
        <end position="147"/>
    </location>
</feature>
<organism evidence="4 5">
    <name type="scientific">Vallitalea guaymasensis</name>
    <dbReference type="NCBI Taxonomy" id="1185412"/>
    <lineage>
        <taxon>Bacteria</taxon>
        <taxon>Bacillati</taxon>
        <taxon>Bacillota</taxon>
        <taxon>Clostridia</taxon>
        <taxon>Lachnospirales</taxon>
        <taxon>Vallitaleaceae</taxon>
        <taxon>Vallitalea</taxon>
    </lineage>
</organism>
<dbReference type="OrthoDB" id="9804442at2"/>
<keyword evidence="5" id="KW-1185">Reference proteome</keyword>
<dbReference type="PANTHER" id="PTHR43046">
    <property type="entry name" value="GDP-MANNOSE MANNOSYL HYDROLASE"/>
    <property type="match status" value="1"/>
</dbReference>
<dbReference type="AlphaFoldDB" id="A0A8J8SB81"/>
<accession>A0A8J8SB81</accession>
<proteinExistence type="predicted"/>
<evidence type="ECO:0000313" key="5">
    <source>
        <dbReference type="Proteomes" id="UP000677305"/>
    </source>
</evidence>
<dbReference type="EMBL" id="CP058561">
    <property type="protein sequence ID" value="QUH28493.1"/>
    <property type="molecule type" value="Genomic_DNA"/>
</dbReference>
<protein>
    <submittedName>
        <fullName evidence="4">NUDIX hydrolase</fullName>
    </submittedName>
</protein>
<evidence type="ECO:0000313" key="4">
    <source>
        <dbReference type="EMBL" id="QUH28493.1"/>
    </source>
</evidence>
<dbReference type="PROSITE" id="PS51462">
    <property type="entry name" value="NUDIX"/>
    <property type="match status" value="1"/>
</dbReference>
<dbReference type="PROSITE" id="PS00893">
    <property type="entry name" value="NUDIX_BOX"/>
    <property type="match status" value="1"/>
</dbReference>